<dbReference type="PANTHER" id="PTHR43066">
    <property type="entry name" value="RHOMBOID-RELATED PROTEIN"/>
    <property type="match status" value="1"/>
</dbReference>
<keyword evidence="1" id="KW-0472">Membrane</keyword>
<keyword evidence="1" id="KW-1133">Transmembrane helix</keyword>
<organism evidence="2">
    <name type="scientific">Opuntia streptacantha</name>
    <name type="common">Prickly pear cactus</name>
    <name type="synonym">Opuntia cardona</name>
    <dbReference type="NCBI Taxonomy" id="393608"/>
    <lineage>
        <taxon>Eukaryota</taxon>
        <taxon>Viridiplantae</taxon>
        <taxon>Streptophyta</taxon>
        <taxon>Embryophyta</taxon>
        <taxon>Tracheophyta</taxon>
        <taxon>Spermatophyta</taxon>
        <taxon>Magnoliopsida</taxon>
        <taxon>eudicotyledons</taxon>
        <taxon>Gunneridae</taxon>
        <taxon>Pentapetalae</taxon>
        <taxon>Caryophyllales</taxon>
        <taxon>Cactineae</taxon>
        <taxon>Cactaceae</taxon>
        <taxon>Opuntioideae</taxon>
        <taxon>Opuntia</taxon>
    </lineage>
</organism>
<dbReference type="PANTHER" id="PTHR43066:SF21">
    <property type="entry name" value="UBIQUITIN-ASSOCIATED DOMAIN-CONTAINING PROTEIN 2"/>
    <property type="match status" value="1"/>
</dbReference>
<proteinExistence type="predicted"/>
<evidence type="ECO:0000256" key="1">
    <source>
        <dbReference type="SAM" id="Phobius"/>
    </source>
</evidence>
<sequence length="157" mass="17760">MSFLLEIRTLAFLKDANAVITSGPYVLVFASFVPFFFEIPISTRFRVLGVQCPVHFSDKTFIYLAGLQLLLVSWKRSILPGICGLIAGSLYCMNMFYIRRAKFPDLIASLFSRFSWPSTGRSRSALRRRNVLCNMPSNAGRSVEGWPCYFTSCVKGF</sequence>
<evidence type="ECO:0000313" key="2">
    <source>
        <dbReference type="EMBL" id="MBA4666402.1"/>
    </source>
</evidence>
<dbReference type="EMBL" id="GISG01231574">
    <property type="protein sequence ID" value="MBA4666402.1"/>
    <property type="molecule type" value="Transcribed_RNA"/>
</dbReference>
<protein>
    <recommendedName>
        <fullName evidence="3">Peptidase S54 rhomboid domain-containing protein</fullName>
    </recommendedName>
</protein>
<reference evidence="2" key="1">
    <citation type="journal article" date="2013" name="J. Plant Res.">
        <title>Effect of fungi and light on seed germination of three Opuntia species from semiarid lands of central Mexico.</title>
        <authorList>
            <person name="Delgado-Sanchez P."/>
            <person name="Jimenez-Bremont J.F."/>
            <person name="Guerrero-Gonzalez Mde L."/>
            <person name="Flores J."/>
        </authorList>
    </citation>
    <scope>NUCLEOTIDE SEQUENCE</scope>
    <source>
        <tissue evidence="2">Cladode</tissue>
    </source>
</reference>
<feature type="transmembrane region" description="Helical" evidence="1">
    <location>
        <begin position="78"/>
        <end position="98"/>
    </location>
</feature>
<feature type="transmembrane region" description="Helical" evidence="1">
    <location>
        <begin position="12"/>
        <end position="37"/>
    </location>
</feature>
<keyword evidence="1" id="KW-0812">Transmembrane</keyword>
<name>A0A7C9EEJ8_OPUST</name>
<accession>A0A7C9EEJ8</accession>
<dbReference type="AlphaFoldDB" id="A0A7C9EEJ8"/>
<reference evidence="2" key="2">
    <citation type="submission" date="2020-07" db="EMBL/GenBank/DDBJ databases">
        <authorList>
            <person name="Vera ALvarez R."/>
            <person name="Arias-Moreno D.M."/>
            <person name="Jimenez-Jacinto V."/>
            <person name="Jimenez-Bremont J.F."/>
            <person name="Swaminathan K."/>
            <person name="Moose S.P."/>
            <person name="Guerrero-Gonzalez M.L."/>
            <person name="Marino-Ramirez L."/>
            <person name="Landsman D."/>
            <person name="Rodriguez-Kessler M."/>
            <person name="Delgado-Sanchez P."/>
        </authorList>
    </citation>
    <scope>NUCLEOTIDE SEQUENCE</scope>
    <source>
        <tissue evidence="2">Cladode</tissue>
    </source>
</reference>
<evidence type="ECO:0008006" key="3">
    <source>
        <dbReference type="Google" id="ProtNLM"/>
    </source>
</evidence>
<dbReference type="GO" id="GO:0004252">
    <property type="term" value="F:serine-type endopeptidase activity"/>
    <property type="evidence" value="ECO:0007669"/>
    <property type="project" value="TreeGrafter"/>
</dbReference>